<accession>A0ABD0KJ29</accession>
<name>A0ABD0KJ29_9CAEN</name>
<keyword evidence="3" id="KW-1185">Reference proteome</keyword>
<comment type="caution">
    <text evidence="2">The sequence shown here is derived from an EMBL/GenBank/DDBJ whole genome shotgun (WGS) entry which is preliminary data.</text>
</comment>
<organism evidence="2 3">
    <name type="scientific">Batillaria attramentaria</name>
    <dbReference type="NCBI Taxonomy" id="370345"/>
    <lineage>
        <taxon>Eukaryota</taxon>
        <taxon>Metazoa</taxon>
        <taxon>Spiralia</taxon>
        <taxon>Lophotrochozoa</taxon>
        <taxon>Mollusca</taxon>
        <taxon>Gastropoda</taxon>
        <taxon>Caenogastropoda</taxon>
        <taxon>Sorbeoconcha</taxon>
        <taxon>Cerithioidea</taxon>
        <taxon>Batillariidae</taxon>
        <taxon>Batillaria</taxon>
    </lineage>
</organism>
<feature type="region of interest" description="Disordered" evidence="1">
    <location>
        <begin position="85"/>
        <end position="104"/>
    </location>
</feature>
<protein>
    <submittedName>
        <fullName evidence="2">Uncharacterized protein</fullName>
    </submittedName>
</protein>
<dbReference type="EMBL" id="JACVVK020000167">
    <property type="protein sequence ID" value="KAK7487241.1"/>
    <property type="molecule type" value="Genomic_DNA"/>
</dbReference>
<evidence type="ECO:0000313" key="2">
    <source>
        <dbReference type="EMBL" id="KAK7487241.1"/>
    </source>
</evidence>
<sequence>MKPQGRDERAPEAEVSGPRKSAPVFRPCKFCLLTRRVVPESVKAVNHSEHDKDTARRSSPSSMNGVSKFYIGDERQKKVKKMMNGSVPVDANGNNKQSGRFICG</sequence>
<gene>
    <name evidence="2" type="ORF">BaRGS_00021469</name>
</gene>
<evidence type="ECO:0000256" key="1">
    <source>
        <dbReference type="SAM" id="MobiDB-lite"/>
    </source>
</evidence>
<proteinExistence type="predicted"/>
<feature type="compositionally biased region" description="Basic and acidic residues" evidence="1">
    <location>
        <begin position="46"/>
        <end position="56"/>
    </location>
</feature>
<evidence type="ECO:0000313" key="3">
    <source>
        <dbReference type="Proteomes" id="UP001519460"/>
    </source>
</evidence>
<feature type="compositionally biased region" description="Basic and acidic residues" evidence="1">
    <location>
        <begin position="1"/>
        <end position="12"/>
    </location>
</feature>
<reference evidence="2 3" key="1">
    <citation type="journal article" date="2023" name="Sci. Data">
        <title>Genome assembly of the Korean intertidal mud-creeper Batillaria attramentaria.</title>
        <authorList>
            <person name="Patra A.K."/>
            <person name="Ho P.T."/>
            <person name="Jun S."/>
            <person name="Lee S.J."/>
            <person name="Kim Y."/>
            <person name="Won Y.J."/>
        </authorList>
    </citation>
    <scope>NUCLEOTIDE SEQUENCE [LARGE SCALE GENOMIC DNA]</scope>
    <source>
        <strain evidence="2">Wonlab-2016</strain>
    </source>
</reference>
<feature type="region of interest" description="Disordered" evidence="1">
    <location>
        <begin position="1"/>
        <end position="22"/>
    </location>
</feature>
<dbReference type="Proteomes" id="UP001519460">
    <property type="component" value="Unassembled WGS sequence"/>
</dbReference>
<dbReference type="AlphaFoldDB" id="A0ABD0KJ29"/>
<feature type="region of interest" description="Disordered" evidence="1">
    <location>
        <begin position="43"/>
        <end position="68"/>
    </location>
</feature>